<accession>A0ABW6CH64</accession>
<dbReference type="EMBL" id="JBHUCJ010000190">
    <property type="protein sequence ID" value="MFD3227268.1"/>
    <property type="molecule type" value="Genomic_DNA"/>
</dbReference>
<evidence type="ECO:0000313" key="2">
    <source>
        <dbReference type="EMBL" id="MFD3227268.1"/>
    </source>
</evidence>
<reference evidence="2 3" key="1">
    <citation type="submission" date="2024-09" db="EMBL/GenBank/DDBJ databases">
        <title>Genomes of Rahnella.</title>
        <authorList>
            <person name="Mnguni F.C."/>
            <person name="Shin G.Y."/>
            <person name="Coutinho T."/>
        </authorList>
    </citation>
    <scope>NUCLEOTIDE SEQUENCE [LARGE SCALE GENOMIC DNA]</scope>
    <source>
        <strain evidence="2 3">20WA0057</strain>
    </source>
</reference>
<keyword evidence="1" id="KW-1133">Transmembrane helix</keyword>
<dbReference type="RefSeq" id="WP_379672521.1">
    <property type="nucleotide sequence ID" value="NZ_JBHUCJ010000190.1"/>
</dbReference>
<keyword evidence="3" id="KW-1185">Reference proteome</keyword>
<keyword evidence="1" id="KW-0472">Membrane</keyword>
<feature type="transmembrane region" description="Helical" evidence="1">
    <location>
        <begin position="70"/>
        <end position="89"/>
    </location>
</feature>
<keyword evidence="1" id="KW-0812">Transmembrane</keyword>
<feature type="transmembrane region" description="Helical" evidence="1">
    <location>
        <begin position="101"/>
        <end position="123"/>
    </location>
</feature>
<evidence type="ECO:0000256" key="1">
    <source>
        <dbReference type="SAM" id="Phobius"/>
    </source>
</evidence>
<organism evidence="2 3">
    <name type="scientific">Rahnella sp. (strain Y9602)</name>
    <dbReference type="NCBI Taxonomy" id="2703885"/>
    <lineage>
        <taxon>Bacteria</taxon>
        <taxon>Pseudomonadati</taxon>
        <taxon>Pseudomonadota</taxon>
        <taxon>Gammaproteobacteria</taxon>
        <taxon>Enterobacterales</taxon>
        <taxon>Yersiniaceae</taxon>
        <taxon>Rahnella</taxon>
    </lineage>
</organism>
<feature type="transmembrane region" description="Helical" evidence="1">
    <location>
        <begin position="20"/>
        <end position="38"/>
    </location>
</feature>
<dbReference type="InterPro" id="IPR005557">
    <property type="entry name" value="Colicin_im"/>
</dbReference>
<dbReference type="Pfam" id="PF03857">
    <property type="entry name" value="Colicin_im"/>
    <property type="match status" value="1"/>
</dbReference>
<proteinExistence type="predicted"/>
<dbReference type="Proteomes" id="UP001598201">
    <property type="component" value="Unassembled WGS sequence"/>
</dbReference>
<name>A0ABW6CH64_RAHSY</name>
<comment type="caution">
    <text evidence="2">The sequence shown here is derived from an EMBL/GenBank/DDBJ whole genome shotgun (WGS) entry which is preliminary data.</text>
</comment>
<evidence type="ECO:0000313" key="3">
    <source>
        <dbReference type="Proteomes" id="UP001598201"/>
    </source>
</evidence>
<protein>
    <submittedName>
        <fullName evidence="2">Colicin immunity protein Cui</fullName>
    </submittedName>
</protein>
<sequence length="181" mass="20564">MKSGIAIHTPNSNITKRMYIFLIITASPLLVLLAIDLYNTESYLLYNLTSISNSLSTLHSVTNLPMSSVMSAYCKTAPVWAFIFVLFSYKKLHLKTDQPKLLLTKTLILFSILYFGVVSLLAFNNVELSESGRLMRVMSANDYLLTLLFMAIFSVVFIFTTYYVLFIYAFYKTVNSTKTAH</sequence>
<feature type="transmembrane region" description="Helical" evidence="1">
    <location>
        <begin position="143"/>
        <end position="171"/>
    </location>
</feature>
<gene>
    <name evidence="2" type="primary">cui</name>
    <name evidence="2" type="ORF">ACFPK4_27480</name>
</gene>